<feature type="region of interest" description="Disordered" evidence="1">
    <location>
        <begin position="141"/>
        <end position="162"/>
    </location>
</feature>
<dbReference type="EMBL" id="KN834884">
    <property type="protein sequence ID" value="KIK50795.1"/>
    <property type="molecule type" value="Genomic_DNA"/>
</dbReference>
<gene>
    <name evidence="2" type="ORF">GYMLUDRAFT_252649</name>
</gene>
<dbReference type="AlphaFoldDB" id="A0A0D0AKP2"/>
<accession>A0A0D0AKP2</accession>
<evidence type="ECO:0000313" key="2">
    <source>
        <dbReference type="EMBL" id="KIK50795.1"/>
    </source>
</evidence>
<dbReference type="Proteomes" id="UP000053593">
    <property type="component" value="Unassembled WGS sequence"/>
</dbReference>
<name>A0A0D0AKP2_9AGAR</name>
<dbReference type="HOGENOM" id="CLU_485755_0_0_1"/>
<sequence length="561" mass="61274">MLAWIQELLTGALVAGQQHLLISNWVFNADEFKYIKDKYNLLGTDFLEEPPIPFNGFTKEGEIIVFFTEDLTSLLDLKSQQWSPPEDKDSMYEDSGNEEEDKLGNELQEETCTEGSQHLKKQKVELKPPAPCITCAYTQAKKSKMDQTGKPSPAPSWKIKSREAPISCAPSMASIKTLDFVLPSKTKPAAKHADKEAASAKSMPPPSDTNPQADMSNKAPSSSLSTKGKMAKVPFTSAPSAKLAIPKKMAPSYHYEPVSVPRVPSAKVTSLLGGFLVNPLFTPKGIPFAKEPLKVMNSLATQFEVPSFKIEPQLLKTGIVASGSKCVLTMEDLQLVTAPLVKINNPNDHCVHCTSEGLECKITCFSGKCEPCKTKKIFCTKALTLDSSLTLMNSINWHIQFSKPVVQEQLATTYQTCLALDDAQAMLAQHTSMVDNLKMMYFAAVANLCSSIDKPISVLQQLRESMPGHQFTFNKFCFLATFCGWNSPFNFTSASTSSLTLSHWLKFVQQNSAFANLSTVVHEGSSTGPGTLEGSSTTSSKDVPVSNSNITALPTLMVKNP</sequence>
<feature type="region of interest" description="Disordered" evidence="1">
    <location>
        <begin position="187"/>
        <end position="231"/>
    </location>
</feature>
<feature type="compositionally biased region" description="Polar residues" evidence="1">
    <location>
        <begin position="209"/>
        <end position="226"/>
    </location>
</feature>
<protein>
    <submittedName>
        <fullName evidence="2">Uncharacterized protein</fullName>
    </submittedName>
</protein>
<feature type="region of interest" description="Disordered" evidence="1">
    <location>
        <begin position="525"/>
        <end position="544"/>
    </location>
</feature>
<evidence type="ECO:0000313" key="3">
    <source>
        <dbReference type="Proteomes" id="UP000053593"/>
    </source>
</evidence>
<reference evidence="2 3" key="1">
    <citation type="submission" date="2014-04" db="EMBL/GenBank/DDBJ databases">
        <title>Evolutionary Origins and Diversification of the Mycorrhizal Mutualists.</title>
        <authorList>
            <consortium name="DOE Joint Genome Institute"/>
            <consortium name="Mycorrhizal Genomics Consortium"/>
            <person name="Kohler A."/>
            <person name="Kuo A."/>
            <person name="Nagy L.G."/>
            <person name="Floudas D."/>
            <person name="Copeland A."/>
            <person name="Barry K.W."/>
            <person name="Cichocki N."/>
            <person name="Veneault-Fourrey C."/>
            <person name="LaButti K."/>
            <person name="Lindquist E.A."/>
            <person name="Lipzen A."/>
            <person name="Lundell T."/>
            <person name="Morin E."/>
            <person name="Murat C."/>
            <person name="Riley R."/>
            <person name="Ohm R."/>
            <person name="Sun H."/>
            <person name="Tunlid A."/>
            <person name="Henrissat B."/>
            <person name="Grigoriev I.V."/>
            <person name="Hibbett D.S."/>
            <person name="Martin F."/>
        </authorList>
    </citation>
    <scope>NUCLEOTIDE SEQUENCE [LARGE SCALE GENOMIC DNA]</scope>
    <source>
        <strain evidence="2 3">FD-317 M1</strain>
    </source>
</reference>
<proteinExistence type="predicted"/>
<organism evidence="2 3">
    <name type="scientific">Collybiopsis luxurians FD-317 M1</name>
    <dbReference type="NCBI Taxonomy" id="944289"/>
    <lineage>
        <taxon>Eukaryota</taxon>
        <taxon>Fungi</taxon>
        <taxon>Dikarya</taxon>
        <taxon>Basidiomycota</taxon>
        <taxon>Agaricomycotina</taxon>
        <taxon>Agaricomycetes</taxon>
        <taxon>Agaricomycetidae</taxon>
        <taxon>Agaricales</taxon>
        <taxon>Marasmiineae</taxon>
        <taxon>Omphalotaceae</taxon>
        <taxon>Collybiopsis</taxon>
        <taxon>Collybiopsis luxurians</taxon>
    </lineage>
</organism>
<feature type="region of interest" description="Disordered" evidence="1">
    <location>
        <begin position="79"/>
        <end position="123"/>
    </location>
</feature>
<feature type="compositionally biased region" description="Acidic residues" evidence="1">
    <location>
        <begin position="95"/>
        <end position="112"/>
    </location>
</feature>
<evidence type="ECO:0000256" key="1">
    <source>
        <dbReference type="SAM" id="MobiDB-lite"/>
    </source>
</evidence>
<keyword evidence="3" id="KW-1185">Reference proteome</keyword>